<comment type="caution">
    <text evidence="1">The sequence shown here is derived from an EMBL/GenBank/DDBJ whole genome shotgun (WGS) entry which is preliminary data.</text>
</comment>
<dbReference type="EMBL" id="BARS01030352">
    <property type="protein sequence ID" value="GAG20811.1"/>
    <property type="molecule type" value="Genomic_DNA"/>
</dbReference>
<accession>X0X741</accession>
<name>X0X741_9ZZZZ</name>
<proteinExistence type="predicted"/>
<reference evidence="1" key="1">
    <citation type="journal article" date="2014" name="Front. Microbiol.">
        <title>High frequency of phylogenetically diverse reductive dehalogenase-homologous genes in deep subseafloor sedimentary metagenomes.</title>
        <authorList>
            <person name="Kawai M."/>
            <person name="Futagami T."/>
            <person name="Toyoda A."/>
            <person name="Takaki Y."/>
            <person name="Nishi S."/>
            <person name="Hori S."/>
            <person name="Arai W."/>
            <person name="Tsubouchi T."/>
            <person name="Morono Y."/>
            <person name="Uchiyama I."/>
            <person name="Ito T."/>
            <person name="Fujiyama A."/>
            <person name="Inagaki F."/>
            <person name="Takami H."/>
        </authorList>
    </citation>
    <scope>NUCLEOTIDE SEQUENCE</scope>
    <source>
        <strain evidence="1">Expedition CK06-06</strain>
    </source>
</reference>
<evidence type="ECO:0000313" key="1">
    <source>
        <dbReference type="EMBL" id="GAG20811.1"/>
    </source>
</evidence>
<feature type="non-terminal residue" evidence="1">
    <location>
        <position position="34"/>
    </location>
</feature>
<gene>
    <name evidence="1" type="ORF">S01H1_47342</name>
</gene>
<organism evidence="1">
    <name type="scientific">marine sediment metagenome</name>
    <dbReference type="NCBI Taxonomy" id="412755"/>
    <lineage>
        <taxon>unclassified sequences</taxon>
        <taxon>metagenomes</taxon>
        <taxon>ecological metagenomes</taxon>
    </lineage>
</organism>
<sequence>MEYLTGYTIKPHQITSLGEVTFTDGTNTDLGANQ</sequence>
<dbReference type="AlphaFoldDB" id="X0X741"/>
<protein>
    <submittedName>
        <fullName evidence="1">Uncharacterized protein</fullName>
    </submittedName>
</protein>